<dbReference type="PANTHER" id="PTHR13038:SF10">
    <property type="entry name" value="AUTOPHAGY-RELATED PROTEIN 9"/>
    <property type="match status" value="1"/>
</dbReference>
<dbReference type="EMBL" id="CAJPEX010002712">
    <property type="protein sequence ID" value="CAG0921399.1"/>
    <property type="molecule type" value="Genomic_DNA"/>
</dbReference>
<feature type="region of interest" description="Disordered" evidence="11">
    <location>
        <begin position="636"/>
        <end position="659"/>
    </location>
</feature>
<dbReference type="InterPro" id="IPR007241">
    <property type="entry name" value="Autophagy-rel_prot_9"/>
</dbReference>
<keyword evidence="9 10" id="KW-0472">Membrane</keyword>
<feature type="transmembrane region" description="Helical" evidence="10">
    <location>
        <begin position="228"/>
        <end position="252"/>
    </location>
</feature>
<gene>
    <name evidence="12" type="ORF">NMOB1V02_LOCUS8896</name>
</gene>
<evidence type="ECO:0000256" key="6">
    <source>
        <dbReference type="ARBA" id="ARBA00022989"/>
    </source>
</evidence>
<dbReference type="AlphaFoldDB" id="A0A7R9BTD3"/>
<comment type="subcellular location">
    <subcellularLocation>
        <location evidence="1 10">Preautophagosomal structure membrane</location>
        <topology evidence="1 10">Multi-pass membrane protein</topology>
    </subcellularLocation>
</comment>
<evidence type="ECO:0000256" key="3">
    <source>
        <dbReference type="ARBA" id="ARBA00018074"/>
    </source>
</evidence>
<keyword evidence="5 10" id="KW-0812">Transmembrane</keyword>
<feature type="transmembrane region" description="Helical" evidence="10">
    <location>
        <begin position="318"/>
        <end position="340"/>
    </location>
</feature>
<dbReference type="GO" id="GO:0005776">
    <property type="term" value="C:autophagosome"/>
    <property type="evidence" value="ECO:0007669"/>
    <property type="project" value="TreeGrafter"/>
</dbReference>
<evidence type="ECO:0000313" key="12">
    <source>
        <dbReference type="EMBL" id="CAD7281247.1"/>
    </source>
</evidence>
<evidence type="ECO:0000256" key="10">
    <source>
        <dbReference type="RuleBase" id="RU364027"/>
    </source>
</evidence>
<comment type="caution">
    <text evidence="10">Lacks conserved residue(s) required for the propagation of feature annotation.</text>
</comment>
<evidence type="ECO:0000256" key="9">
    <source>
        <dbReference type="ARBA" id="ARBA00023136"/>
    </source>
</evidence>
<evidence type="ECO:0000256" key="4">
    <source>
        <dbReference type="ARBA" id="ARBA00022448"/>
    </source>
</evidence>
<dbReference type="PANTHER" id="PTHR13038">
    <property type="entry name" value="APG9 AUTOPHAGY 9"/>
    <property type="match status" value="1"/>
</dbReference>
<comment type="function">
    <text evidence="10">Phospholipid scramblase involved in autophagy. Cycles between the preautophagosomal structure/phagophore assembly site (PAS) and the cytoplasmic vesicle pool and supplies membrane for the growing autophagosome. Lipid scramblase activity plays a key role in preautophagosomal structure/phagophore assembly by distributing the phospholipids that arrive through ATG2 from the cytoplasmic to the luminal leaflet of the bilayer, thereby driving autophagosomal membrane expansion.</text>
</comment>
<keyword evidence="13" id="KW-1185">Reference proteome</keyword>
<dbReference type="GO" id="GO:0006869">
    <property type="term" value="P:lipid transport"/>
    <property type="evidence" value="ECO:0007669"/>
    <property type="project" value="UniProtKB-KW"/>
</dbReference>
<feature type="transmembrane region" description="Helical" evidence="10">
    <location>
        <begin position="382"/>
        <end position="402"/>
    </location>
</feature>
<evidence type="ECO:0000256" key="5">
    <source>
        <dbReference type="ARBA" id="ARBA00022692"/>
    </source>
</evidence>
<feature type="transmembrane region" description="Helical" evidence="10">
    <location>
        <begin position="471"/>
        <end position="489"/>
    </location>
</feature>
<dbReference type="GO" id="GO:0034727">
    <property type="term" value="P:piecemeal microautophagy of the nucleus"/>
    <property type="evidence" value="ECO:0007669"/>
    <property type="project" value="TreeGrafter"/>
</dbReference>
<accession>A0A7R9BTD3</accession>
<proteinExistence type="inferred from homology"/>
<comment type="similarity">
    <text evidence="2 10">Belongs to the ATG9 family.</text>
</comment>
<evidence type="ECO:0000256" key="2">
    <source>
        <dbReference type="ARBA" id="ARBA00006185"/>
    </source>
</evidence>
<dbReference type="GO" id="GO:0034497">
    <property type="term" value="P:protein localization to phagophore assembly site"/>
    <property type="evidence" value="ECO:0007669"/>
    <property type="project" value="TreeGrafter"/>
</dbReference>
<keyword evidence="6 10" id="KW-1133">Transmembrane helix</keyword>
<evidence type="ECO:0000256" key="11">
    <source>
        <dbReference type="SAM" id="MobiDB-lite"/>
    </source>
</evidence>
<evidence type="ECO:0000256" key="1">
    <source>
        <dbReference type="ARBA" id="ARBA00004511"/>
    </source>
</evidence>
<reference evidence="12" key="1">
    <citation type="submission" date="2020-11" db="EMBL/GenBank/DDBJ databases">
        <authorList>
            <person name="Tran Van P."/>
        </authorList>
    </citation>
    <scope>NUCLEOTIDE SEQUENCE</scope>
</reference>
<evidence type="ECO:0000256" key="7">
    <source>
        <dbReference type="ARBA" id="ARBA00023006"/>
    </source>
</evidence>
<evidence type="ECO:0000313" key="13">
    <source>
        <dbReference type="Proteomes" id="UP000678499"/>
    </source>
</evidence>
<evidence type="ECO:0000256" key="8">
    <source>
        <dbReference type="ARBA" id="ARBA00023055"/>
    </source>
</evidence>
<keyword evidence="7 10" id="KW-0072">Autophagy</keyword>
<dbReference type="Pfam" id="PF04109">
    <property type="entry name" value="ATG9"/>
    <property type="match status" value="1"/>
</dbReference>
<dbReference type="GO" id="GO:0034045">
    <property type="term" value="C:phagophore assembly site membrane"/>
    <property type="evidence" value="ECO:0007669"/>
    <property type="project" value="UniProtKB-SubCell"/>
</dbReference>
<dbReference type="OrthoDB" id="2020634at2759"/>
<name>A0A7R9BTD3_9CRUS</name>
<dbReference type="GO" id="GO:0000422">
    <property type="term" value="P:autophagy of mitochondrion"/>
    <property type="evidence" value="ECO:0007669"/>
    <property type="project" value="TreeGrafter"/>
</dbReference>
<feature type="compositionally biased region" description="Basic and acidic residues" evidence="11">
    <location>
        <begin position="636"/>
        <end position="653"/>
    </location>
</feature>
<dbReference type="Proteomes" id="UP000678499">
    <property type="component" value="Unassembled WGS sequence"/>
</dbReference>
<keyword evidence="4 10" id="KW-0813">Transport</keyword>
<organism evidence="12">
    <name type="scientific">Notodromas monacha</name>
    <dbReference type="NCBI Taxonomy" id="399045"/>
    <lineage>
        <taxon>Eukaryota</taxon>
        <taxon>Metazoa</taxon>
        <taxon>Ecdysozoa</taxon>
        <taxon>Arthropoda</taxon>
        <taxon>Crustacea</taxon>
        <taxon>Oligostraca</taxon>
        <taxon>Ostracoda</taxon>
        <taxon>Podocopa</taxon>
        <taxon>Podocopida</taxon>
        <taxon>Cypridocopina</taxon>
        <taxon>Cypridoidea</taxon>
        <taxon>Cyprididae</taxon>
        <taxon>Notodromas</taxon>
    </lineage>
</organism>
<keyword evidence="8 10" id="KW-0445">Lipid transport</keyword>
<dbReference type="GO" id="GO:0061709">
    <property type="term" value="P:reticulophagy"/>
    <property type="evidence" value="ECO:0007669"/>
    <property type="project" value="TreeGrafter"/>
</dbReference>
<protein>
    <recommendedName>
        <fullName evidence="3 10">Autophagy-related protein 9</fullName>
    </recommendedName>
</protein>
<dbReference type="EMBL" id="OA884749">
    <property type="protein sequence ID" value="CAD7281247.1"/>
    <property type="molecule type" value="Genomic_DNA"/>
</dbReference>
<sequence>MSETPEATCASFSPSKMQIILIDQRRLPLHNGSCDVCVSTITNQRGWQQVRDREQLVTVSMPTSVRHRLRWDQWVPLKDLGSAGRETSRFADGTGGTLVGSRERPECSLIKNYDLDGFFSRLYWYHFNRGFLPMLVRDVLALLHYSFLASVAFVITHCVDIDALSKHDLIFRSAVPMEREIPNQNPNVSDPITASNNNNNMNIRSIFTVVLPIEECVAISIEKLHPGLVVAFCYLCFLISKFFYHFVMCYWLHVFYRDVLLVSEQDLQLVSWQEVMARVRTAVAEGRMSMEKHNLSDLDIYNIILRSTNYLLAMTNRYVIAAVFKYPIVGTFSFMSRSYWQTMTFLLFDFPDAPFKGGRRLKPLYKNEETRDQAVMNLRLRILFFAVANTLLMPFVVLYRIVDAVCDSLETIKRSPGDLASRSWSTYAMVYCRHFNELEHELYYRMNSAHEPAVFYTDSISNSIWAEFLRFIRFLLTSILGILIAMILYNETLLSVRGVLTTMSVCGTLLAFVRSWLPNTRAIKAPHRFMRACVSYIHYVPIFFLEQAQTLTIHEEFGCLYETGWSTIWKRLASAILLPLFLLFEVLPNAEDIVAFLADNTVSLEGIGDVCSFALFDLERHGSDFWKVPECKEVEENKIDDDNPEQRDDDKRFSSTPDRSSFFWQQKKWDSGGRVEMSLLRFTASNPQWKPEPSHVEYLTGLEMALREGVFCFRRKKPYVHSLDIEPCPTAAKDDDVVPAIEADLKNKPYTSDARNSARKTDSPTKKSIHSSKKAKKRKNKQRKRLVFHIDNIGEAILFLYDLYKFNFKKAILGDDASEDEPFIDADIGQYLLNPSRKYTSQRRRVPLTEMVEFGN</sequence>
<feature type="compositionally biased region" description="Basic residues" evidence="11">
    <location>
        <begin position="767"/>
        <end position="781"/>
    </location>
</feature>
<feature type="region of interest" description="Disordered" evidence="11">
    <location>
        <begin position="748"/>
        <end position="781"/>
    </location>
</feature>